<evidence type="ECO:0000313" key="23">
    <source>
        <dbReference type="Proteomes" id="UP000460718"/>
    </source>
</evidence>
<dbReference type="InterPro" id="IPR002772">
    <property type="entry name" value="Glyco_hydro_3_C"/>
</dbReference>
<dbReference type="Gene3D" id="3.40.50.1700">
    <property type="entry name" value="Glycoside hydrolase family 3 C-terminal domain"/>
    <property type="match status" value="1"/>
</dbReference>
<dbReference type="Proteomes" id="UP000476176">
    <property type="component" value="Unassembled WGS sequence"/>
</dbReference>
<dbReference type="InterPro" id="IPR036962">
    <property type="entry name" value="Glyco_hydro_3_N_sf"/>
</dbReference>
<dbReference type="Proteomes" id="UP000460718">
    <property type="component" value="Unassembled WGS sequence"/>
</dbReference>
<dbReference type="InterPro" id="IPR013783">
    <property type="entry name" value="Ig-like_fold"/>
</dbReference>
<dbReference type="Proteomes" id="UP000433483">
    <property type="component" value="Unassembled WGS sequence"/>
</dbReference>
<dbReference type="EMBL" id="QXGD01002549">
    <property type="protein sequence ID" value="KAE9187195.1"/>
    <property type="molecule type" value="Genomic_DNA"/>
</dbReference>
<evidence type="ECO:0000313" key="15">
    <source>
        <dbReference type="EMBL" id="KAE9188655.1"/>
    </source>
</evidence>
<keyword evidence="4" id="KW-0732">Signal</keyword>
<evidence type="ECO:0000313" key="16">
    <source>
        <dbReference type="EMBL" id="KAE9280329.1"/>
    </source>
</evidence>
<dbReference type="PANTHER" id="PTHR30620">
    <property type="entry name" value="PERIPLASMIC BETA-GLUCOSIDASE-RELATED"/>
    <property type="match status" value="1"/>
</dbReference>
<evidence type="ECO:0000256" key="6">
    <source>
        <dbReference type="ARBA" id="ARBA00023295"/>
    </source>
</evidence>
<accession>A0A6A3IE86</accession>
<evidence type="ECO:0000313" key="14">
    <source>
        <dbReference type="EMBL" id="KAE9187195.1"/>
    </source>
</evidence>
<dbReference type="SMART" id="SM01217">
    <property type="entry name" value="Fn3_like"/>
    <property type="match status" value="1"/>
</dbReference>
<evidence type="ECO:0000313" key="18">
    <source>
        <dbReference type="Proteomes" id="UP000433483"/>
    </source>
</evidence>
<evidence type="ECO:0000313" key="11">
    <source>
        <dbReference type="EMBL" id="KAE9078015.1"/>
    </source>
</evidence>
<evidence type="ECO:0000259" key="7">
    <source>
        <dbReference type="SMART" id="SM01217"/>
    </source>
</evidence>
<dbReference type="Proteomes" id="UP000488956">
    <property type="component" value="Unassembled WGS sequence"/>
</dbReference>
<dbReference type="Gene3D" id="2.60.40.10">
    <property type="entry name" value="Immunoglobulins"/>
    <property type="match status" value="1"/>
</dbReference>
<evidence type="ECO:0000256" key="4">
    <source>
        <dbReference type="ARBA" id="ARBA00022729"/>
    </source>
</evidence>
<dbReference type="InterPro" id="IPR026891">
    <property type="entry name" value="Fn3-like"/>
</dbReference>
<evidence type="ECO:0000256" key="1">
    <source>
        <dbReference type="ARBA" id="ARBA00000448"/>
    </source>
</evidence>
<dbReference type="AlphaFoldDB" id="A0A6A3IE86"/>
<dbReference type="EMBL" id="QXGA01002297">
    <property type="protein sequence ID" value="KAE9100264.1"/>
    <property type="molecule type" value="Genomic_DNA"/>
</dbReference>
<evidence type="ECO:0000313" key="9">
    <source>
        <dbReference type="EMBL" id="KAE8979742.1"/>
    </source>
</evidence>
<dbReference type="EMBL" id="QXGF01002323">
    <property type="protein sequence ID" value="KAE8925187.1"/>
    <property type="molecule type" value="Genomic_DNA"/>
</dbReference>
<evidence type="ECO:0000313" key="12">
    <source>
        <dbReference type="EMBL" id="KAE9100264.1"/>
    </source>
</evidence>
<evidence type="ECO:0000313" key="17">
    <source>
        <dbReference type="Proteomes" id="UP000429523"/>
    </source>
</evidence>
<reference evidence="23 24" key="1">
    <citation type="submission" date="2018-09" db="EMBL/GenBank/DDBJ databases">
        <title>Genomic investigation of the strawberry pathogen Phytophthora fragariae indicates pathogenicity is determined by transcriptional variation in three key races.</title>
        <authorList>
            <person name="Adams T.M."/>
            <person name="Armitage A.D."/>
            <person name="Sobczyk M.K."/>
            <person name="Bates H.J."/>
            <person name="Dunwell J.M."/>
            <person name="Nellist C.F."/>
            <person name="Harrison R.J."/>
        </authorList>
    </citation>
    <scope>NUCLEOTIDE SEQUENCE [LARGE SCALE GENOMIC DNA]</scope>
    <source>
        <strain evidence="16 19">A4</strain>
        <strain evidence="14 20">BC-1</strain>
        <strain evidence="15 24">BC-23</strain>
        <strain evidence="13 18">NOV-27</strain>
        <strain evidence="12 21">NOV-5</strain>
        <strain evidence="11 22">NOV-71</strain>
        <strain evidence="8 17">NOV-9</strain>
        <strain evidence="10 25">ONT-3</strain>
        <strain evidence="9 23">SCRP245</strain>
    </source>
</reference>
<dbReference type="Proteomes" id="UP000437068">
    <property type="component" value="Unassembled WGS sequence"/>
</dbReference>
<keyword evidence="18" id="KW-1185">Reference proteome</keyword>
<dbReference type="EMBL" id="QXFZ01002350">
    <property type="protein sequence ID" value="KAE9078015.1"/>
    <property type="molecule type" value="Genomic_DNA"/>
</dbReference>
<dbReference type="FunFam" id="3.40.50.1700:FF:000006">
    <property type="entry name" value="Lysosomal beta glucosidase"/>
    <property type="match status" value="1"/>
</dbReference>
<evidence type="ECO:0000256" key="2">
    <source>
        <dbReference type="ARBA" id="ARBA00005336"/>
    </source>
</evidence>
<protein>
    <recommendedName>
        <fullName evidence="3">beta-glucosidase</fullName>
        <ecNumber evidence="3">3.2.1.21</ecNumber>
    </recommendedName>
</protein>
<dbReference type="GO" id="GO:0009251">
    <property type="term" value="P:glucan catabolic process"/>
    <property type="evidence" value="ECO:0007669"/>
    <property type="project" value="TreeGrafter"/>
</dbReference>
<comment type="similarity">
    <text evidence="2">Belongs to the glycosyl hydrolase 3 family.</text>
</comment>
<organism evidence="9 23">
    <name type="scientific">Phytophthora fragariae</name>
    <dbReference type="NCBI Taxonomy" id="53985"/>
    <lineage>
        <taxon>Eukaryota</taxon>
        <taxon>Sar</taxon>
        <taxon>Stramenopiles</taxon>
        <taxon>Oomycota</taxon>
        <taxon>Peronosporomycetes</taxon>
        <taxon>Peronosporales</taxon>
        <taxon>Peronosporaceae</taxon>
        <taxon>Phytophthora</taxon>
    </lineage>
</organism>
<dbReference type="EMBL" id="QXFX01002747">
    <property type="protein sequence ID" value="KAE9074010.1"/>
    <property type="molecule type" value="Genomic_DNA"/>
</dbReference>
<evidence type="ECO:0000313" key="13">
    <source>
        <dbReference type="EMBL" id="KAE9178931.1"/>
    </source>
</evidence>
<comment type="catalytic activity">
    <reaction evidence="1">
        <text>Hydrolysis of terminal, non-reducing beta-D-glucosyl residues with release of beta-D-glucose.</text>
        <dbReference type="EC" id="3.2.1.21"/>
    </reaction>
</comment>
<sequence>MAQIDVSALMTDDLELDEDVVRKYAKMRVGSYLNSPLTNGPKNGTYVWTAEKWREVVTRIQEITMEENGGHPMIYGVDSVHGAIFVRGATLFGQQINAAASFRPDLVYEQGRITARDTLAAGIPWIFGPILGISRNPLWPRTFETFGEDPYLDSVMADAIVRGLQSNGSTAACMKHWIVYTKTPTGHDKDAVTVSDYDLLNYFLPPFKAAVDAGVLSAMENYISVNGVPLVSNTKLMKGLLRDDLGWDGMMVTDYAEIDQLADFHRVARTYDEATRISLTRASVDMSMIATDDSFMNGTKALLEQSPQYLARVKASARRVVKLKLQLGLYDTPVPGEANLDLIGGENDTATALELARESIVLLKNNDSVLPLAEDASVFLTGHAADDIGLQCGGWTIEWQGYAGHNELYPLGSTVKENIESITGNSSSVSYFNGLNYTGEYSEADLETAKEYASKAEFTVAVIGEGPYAEKPGDIDDLALPAGQIEYVKQLASTGTKVIVVLFEGRPRLLGDLPDNVYAIIDGLLACEMGGQAVAEILYGKVHPSGRLPITYPKDPANIEMVYNHPVTTMCENSTETPFYCENQWDFGTGLSYTDFTYSAVTLSKNTIQDPNDSITVSVDVTNSGSMAGKETVMLFLIQPYRSLNVPEMKQLKKFSKISLEVGEAQSVQFTLTADDWGVYYPQIGRGLKKIAEDSEFWVAIKPETDCDVYNETAIRSSLCSNFTLSTGEYPFGTIDIPW</sequence>
<comment type="caution">
    <text evidence="9">The sequence shown here is derived from an EMBL/GenBank/DDBJ whole genome shotgun (WGS) entry which is preliminary data.</text>
</comment>
<evidence type="ECO:0000313" key="22">
    <source>
        <dbReference type="Proteomes" id="UP000441208"/>
    </source>
</evidence>
<evidence type="ECO:0000313" key="8">
    <source>
        <dbReference type="EMBL" id="KAE8925187.1"/>
    </source>
</evidence>
<dbReference type="Pfam" id="PF01915">
    <property type="entry name" value="Glyco_hydro_3_C"/>
    <property type="match status" value="1"/>
</dbReference>
<dbReference type="Pfam" id="PF14310">
    <property type="entry name" value="Fn3-like"/>
    <property type="match status" value="1"/>
</dbReference>
<dbReference type="EMBL" id="QXGC01002249">
    <property type="protein sequence ID" value="KAE9188655.1"/>
    <property type="molecule type" value="Genomic_DNA"/>
</dbReference>
<dbReference type="FunFam" id="3.20.20.300:FF:000007">
    <property type="entry name" value="Lysosomal beta glucosidase"/>
    <property type="match status" value="1"/>
</dbReference>
<dbReference type="SUPFAM" id="SSF51445">
    <property type="entry name" value="(Trans)glycosidases"/>
    <property type="match status" value="1"/>
</dbReference>
<dbReference type="PRINTS" id="PR00133">
    <property type="entry name" value="GLHYDRLASE3"/>
</dbReference>
<dbReference type="FunFam" id="2.60.40.10:FF:000731">
    <property type="entry name" value="Lysosomal beta glucosidase"/>
    <property type="match status" value="1"/>
</dbReference>
<dbReference type="SUPFAM" id="SSF52279">
    <property type="entry name" value="Beta-D-glucan exohydrolase, C-terminal domain"/>
    <property type="match status" value="1"/>
</dbReference>
<dbReference type="Proteomes" id="UP000440367">
    <property type="component" value="Unassembled WGS sequence"/>
</dbReference>
<dbReference type="EMBL" id="QXGE01002635">
    <property type="protein sequence ID" value="KAE9280329.1"/>
    <property type="molecule type" value="Genomic_DNA"/>
</dbReference>
<dbReference type="Pfam" id="PF00933">
    <property type="entry name" value="Glyco_hydro_3"/>
    <property type="match status" value="1"/>
</dbReference>
<evidence type="ECO:0000256" key="3">
    <source>
        <dbReference type="ARBA" id="ARBA00012744"/>
    </source>
</evidence>
<evidence type="ECO:0000313" key="24">
    <source>
        <dbReference type="Proteomes" id="UP000476176"/>
    </source>
</evidence>
<dbReference type="EC" id="3.2.1.21" evidence="3"/>
<dbReference type="OrthoDB" id="416222at2759"/>
<evidence type="ECO:0000313" key="21">
    <source>
        <dbReference type="Proteomes" id="UP000440732"/>
    </source>
</evidence>
<keyword evidence="5" id="KW-0378">Hydrolase</keyword>
<feature type="domain" description="Fibronectin type III-like" evidence="7">
    <location>
        <begin position="631"/>
        <end position="705"/>
    </location>
</feature>
<gene>
    <name evidence="16" type="ORF">PF001_g24288</name>
    <name evidence="14" type="ORF">PF002_g25661</name>
    <name evidence="15" type="ORF">PF004_g22443</name>
    <name evidence="13" type="ORF">PF005_g23880</name>
    <name evidence="12" type="ORF">PF006_g22939</name>
    <name evidence="11" type="ORF">PF007_g24034</name>
    <name evidence="8" type="ORF">PF009_g24596</name>
    <name evidence="10" type="ORF">PF010_g24854</name>
    <name evidence="9" type="ORF">PF011_g22722</name>
</gene>
<dbReference type="PANTHER" id="PTHR30620:SF16">
    <property type="entry name" value="LYSOSOMAL BETA GLUCOSIDASE"/>
    <property type="match status" value="1"/>
</dbReference>
<dbReference type="InterPro" id="IPR036881">
    <property type="entry name" value="Glyco_hydro_3_C_sf"/>
</dbReference>
<dbReference type="InterPro" id="IPR017853">
    <property type="entry name" value="GH"/>
</dbReference>
<dbReference type="Proteomes" id="UP000441208">
    <property type="component" value="Unassembled WGS sequence"/>
</dbReference>
<dbReference type="Gene3D" id="3.20.20.300">
    <property type="entry name" value="Glycoside hydrolase, family 3, N-terminal domain"/>
    <property type="match status" value="1"/>
</dbReference>
<name>A0A6A3IE86_9STRA</name>
<evidence type="ECO:0000313" key="19">
    <source>
        <dbReference type="Proteomes" id="UP000437068"/>
    </source>
</evidence>
<evidence type="ECO:0000313" key="20">
    <source>
        <dbReference type="Proteomes" id="UP000440367"/>
    </source>
</evidence>
<evidence type="ECO:0000313" key="25">
    <source>
        <dbReference type="Proteomes" id="UP000488956"/>
    </source>
</evidence>
<keyword evidence="6" id="KW-0326">Glycosidase</keyword>
<dbReference type="GO" id="GO:0008422">
    <property type="term" value="F:beta-glucosidase activity"/>
    <property type="evidence" value="ECO:0007669"/>
    <property type="project" value="UniProtKB-EC"/>
</dbReference>
<proteinExistence type="inferred from homology"/>
<dbReference type="Proteomes" id="UP000429523">
    <property type="component" value="Unassembled WGS sequence"/>
</dbReference>
<evidence type="ECO:0000313" key="10">
    <source>
        <dbReference type="EMBL" id="KAE9074010.1"/>
    </source>
</evidence>
<dbReference type="InterPro" id="IPR001764">
    <property type="entry name" value="Glyco_hydro_3_N"/>
</dbReference>
<dbReference type="EMBL" id="QXFW01002321">
    <property type="protein sequence ID" value="KAE8979742.1"/>
    <property type="molecule type" value="Genomic_DNA"/>
</dbReference>
<dbReference type="InterPro" id="IPR051915">
    <property type="entry name" value="Cellulose_Degrad_GH3"/>
</dbReference>
<dbReference type="EMBL" id="QXGB01002338">
    <property type="protein sequence ID" value="KAE9178931.1"/>
    <property type="molecule type" value="Genomic_DNA"/>
</dbReference>
<dbReference type="Proteomes" id="UP000440732">
    <property type="component" value="Unassembled WGS sequence"/>
</dbReference>
<evidence type="ECO:0000256" key="5">
    <source>
        <dbReference type="ARBA" id="ARBA00022801"/>
    </source>
</evidence>